<dbReference type="PANTHER" id="PTHR31418">
    <property type="entry name" value="FATTY-ACID AND RETINOL-BINDING PROTEIN 1"/>
    <property type="match status" value="1"/>
</dbReference>
<reference evidence="10" key="1">
    <citation type="submission" date="2024-02" db="UniProtKB">
        <authorList>
            <consortium name="WormBaseParasite"/>
        </authorList>
    </citation>
    <scope>IDENTIFICATION</scope>
</reference>
<evidence type="ECO:0000256" key="2">
    <source>
        <dbReference type="ARBA" id="ARBA00006648"/>
    </source>
</evidence>
<evidence type="ECO:0000313" key="9">
    <source>
        <dbReference type="Proteomes" id="UP000035681"/>
    </source>
</evidence>
<evidence type="ECO:0000256" key="5">
    <source>
        <dbReference type="ARBA" id="ARBA00022729"/>
    </source>
</evidence>
<proteinExistence type="inferred from homology"/>
<evidence type="ECO:0000256" key="7">
    <source>
        <dbReference type="ARBA" id="ARBA00023121"/>
    </source>
</evidence>
<comment type="similarity">
    <text evidence="2">Belongs to the fatty-acid and retinol-binding protein (FARBP) family.</text>
</comment>
<dbReference type="Pfam" id="PF05823">
    <property type="entry name" value="Gp-FAR-1"/>
    <property type="match status" value="2"/>
</dbReference>
<dbReference type="GO" id="GO:0008289">
    <property type="term" value="F:lipid binding"/>
    <property type="evidence" value="ECO:0007669"/>
    <property type="project" value="UniProtKB-KW"/>
</dbReference>
<feature type="chain" id="PRO_5042155613" description="Fatty-acid and retinol-binding protein 1" evidence="8">
    <location>
        <begin position="19"/>
        <end position="361"/>
    </location>
</feature>
<dbReference type="GO" id="GO:0005576">
    <property type="term" value="C:extracellular region"/>
    <property type="evidence" value="ECO:0007669"/>
    <property type="project" value="UniProtKB-SubCell"/>
</dbReference>
<evidence type="ECO:0000313" key="10">
    <source>
        <dbReference type="WBParaSite" id="TCONS_00010765.p1"/>
    </source>
</evidence>
<keyword evidence="9" id="KW-1185">Reference proteome</keyword>
<dbReference type="PANTHER" id="PTHR31418:SF7">
    <property type="entry name" value="FATTY-ACID AND RETINOL-BINDING PROTEIN 1"/>
    <property type="match status" value="1"/>
</dbReference>
<keyword evidence="7" id="KW-0446">Lipid-binding</keyword>
<feature type="signal peptide" evidence="8">
    <location>
        <begin position="1"/>
        <end position="18"/>
    </location>
</feature>
<evidence type="ECO:0000256" key="8">
    <source>
        <dbReference type="SAM" id="SignalP"/>
    </source>
</evidence>
<evidence type="ECO:0000256" key="3">
    <source>
        <dbReference type="ARBA" id="ARBA00017453"/>
    </source>
</evidence>
<dbReference type="InterPro" id="IPR008632">
    <property type="entry name" value="Gp-FAR-1"/>
</dbReference>
<dbReference type="Gene3D" id="1.20.120.1100">
    <property type="match status" value="2"/>
</dbReference>
<dbReference type="WBParaSite" id="TCONS_00010765.p1">
    <property type="protein sequence ID" value="TCONS_00010765.p1"/>
    <property type="gene ID" value="XLOC_004385"/>
</dbReference>
<dbReference type="AlphaFoldDB" id="A0AAF5DG49"/>
<sequence length="361" mass="42484">MKILFFLIIIIFISFCQLKGNVITYDRIPNDQKKYVAHDIRKYYDELNNEERVILYEIVMTHNGNDEEAVKIINKKSPSLGVKTDKFYEKFNEKINLLSNETRTFLKHIRYEAGLLIPHNKESLNEEKINEFIKYFVNEYNKLSLKEKEELQKDFPALDIIAKKQNLEDVINVFKNEKRTFIFLFDSYSFFRLKYLLIFIFITTINGRAIITKTDGEIIEGILPEEILQFAKDMTPSDIKILTELSLMKHQFGSQNELIEAIKEKSPELAIKMEKLMNGIMDKYNTLSEESKNFIKDLGEKLKNFNTLSTQINKIEQLKIFANNFLPAYEKLSDKAKEELKQIFPMFDFLSITLPKIVNSD</sequence>
<organism evidence="9 10">
    <name type="scientific">Strongyloides stercoralis</name>
    <name type="common">Threadworm</name>
    <dbReference type="NCBI Taxonomy" id="6248"/>
    <lineage>
        <taxon>Eukaryota</taxon>
        <taxon>Metazoa</taxon>
        <taxon>Ecdysozoa</taxon>
        <taxon>Nematoda</taxon>
        <taxon>Chromadorea</taxon>
        <taxon>Rhabditida</taxon>
        <taxon>Tylenchina</taxon>
        <taxon>Panagrolaimomorpha</taxon>
        <taxon>Strongyloidoidea</taxon>
        <taxon>Strongyloididae</taxon>
        <taxon>Strongyloides</taxon>
    </lineage>
</organism>
<dbReference type="Proteomes" id="UP000035681">
    <property type="component" value="Unplaced"/>
</dbReference>
<accession>A0AAF5DG49</accession>
<keyword evidence="6" id="KW-0175">Coiled coil</keyword>
<evidence type="ECO:0000256" key="1">
    <source>
        <dbReference type="ARBA" id="ARBA00004613"/>
    </source>
</evidence>
<evidence type="ECO:0000256" key="4">
    <source>
        <dbReference type="ARBA" id="ARBA00022525"/>
    </source>
</evidence>
<comment type="subcellular location">
    <subcellularLocation>
        <location evidence="1">Secreted</location>
    </subcellularLocation>
</comment>
<evidence type="ECO:0000256" key="6">
    <source>
        <dbReference type="ARBA" id="ARBA00023054"/>
    </source>
</evidence>
<protein>
    <recommendedName>
        <fullName evidence="3">Fatty-acid and retinol-binding protein 1</fullName>
    </recommendedName>
</protein>
<name>A0AAF5DG49_STRER</name>
<keyword evidence="4" id="KW-0964">Secreted</keyword>
<keyword evidence="5 8" id="KW-0732">Signal</keyword>